<evidence type="ECO:0000259" key="7">
    <source>
        <dbReference type="SMART" id="SM00906"/>
    </source>
</evidence>
<dbReference type="OrthoDB" id="3990906at2759"/>
<dbReference type="CDD" id="cd12148">
    <property type="entry name" value="fungal_TF_MHR"/>
    <property type="match status" value="1"/>
</dbReference>
<dbReference type="PANTHER" id="PTHR47171">
    <property type="entry name" value="FARA-RELATED"/>
    <property type="match status" value="1"/>
</dbReference>
<reference evidence="8" key="1">
    <citation type="journal article" date="2021" name="Nat. Commun.">
        <title>Genetic determinants of endophytism in the Arabidopsis root mycobiome.</title>
        <authorList>
            <person name="Mesny F."/>
            <person name="Miyauchi S."/>
            <person name="Thiergart T."/>
            <person name="Pickel B."/>
            <person name="Atanasova L."/>
            <person name="Karlsson M."/>
            <person name="Huettel B."/>
            <person name="Barry K.W."/>
            <person name="Haridas S."/>
            <person name="Chen C."/>
            <person name="Bauer D."/>
            <person name="Andreopoulos W."/>
            <person name="Pangilinan J."/>
            <person name="LaButti K."/>
            <person name="Riley R."/>
            <person name="Lipzen A."/>
            <person name="Clum A."/>
            <person name="Drula E."/>
            <person name="Henrissat B."/>
            <person name="Kohler A."/>
            <person name="Grigoriev I.V."/>
            <person name="Martin F.M."/>
            <person name="Hacquard S."/>
        </authorList>
    </citation>
    <scope>NUCLEOTIDE SEQUENCE</scope>
    <source>
        <strain evidence="8">MPI-CAGE-AT-0021</strain>
    </source>
</reference>
<dbReference type="GO" id="GO:0008270">
    <property type="term" value="F:zinc ion binding"/>
    <property type="evidence" value="ECO:0007669"/>
    <property type="project" value="InterPro"/>
</dbReference>
<gene>
    <name evidence="8" type="ORF">B0J13DRAFT_480631</name>
</gene>
<evidence type="ECO:0000256" key="3">
    <source>
        <dbReference type="ARBA" id="ARBA00023125"/>
    </source>
</evidence>
<dbReference type="InterPro" id="IPR001138">
    <property type="entry name" value="Zn2Cys6_DnaBD"/>
</dbReference>
<proteinExistence type="predicted"/>
<dbReference type="CDD" id="cd00067">
    <property type="entry name" value="GAL4"/>
    <property type="match status" value="1"/>
</dbReference>
<keyword evidence="9" id="KW-1185">Reference proteome</keyword>
<feature type="domain" description="Xylanolytic transcriptional activator regulatory" evidence="7">
    <location>
        <begin position="297"/>
        <end position="367"/>
    </location>
</feature>
<dbReference type="Pfam" id="PF04082">
    <property type="entry name" value="Fungal_trans"/>
    <property type="match status" value="1"/>
</dbReference>
<evidence type="ECO:0000256" key="1">
    <source>
        <dbReference type="ARBA" id="ARBA00022833"/>
    </source>
</evidence>
<keyword evidence="5" id="KW-0539">Nucleus</keyword>
<dbReference type="SMART" id="SM00906">
    <property type="entry name" value="Fungal_trans"/>
    <property type="match status" value="1"/>
</dbReference>
<dbReference type="InterPro" id="IPR007219">
    <property type="entry name" value="XnlR_reg_dom"/>
</dbReference>
<dbReference type="PANTHER" id="PTHR47171:SF6">
    <property type="entry name" value="SPECIFIC TRANSCRIPTION FACTOR, PUTATIVE (AFU_ORTHOLOGUE AFUA_2G06130)-RELATED"/>
    <property type="match status" value="1"/>
</dbReference>
<comment type="caution">
    <text evidence="8">The sequence shown here is derived from an EMBL/GenBank/DDBJ whole genome shotgun (WGS) entry which is preliminary data.</text>
</comment>
<keyword evidence="2" id="KW-0805">Transcription regulation</keyword>
<keyword evidence="1" id="KW-0862">Zinc</keyword>
<protein>
    <recommendedName>
        <fullName evidence="7">Xylanolytic transcriptional activator regulatory domain-containing protein</fullName>
    </recommendedName>
</protein>
<evidence type="ECO:0000256" key="6">
    <source>
        <dbReference type="SAM" id="MobiDB-lite"/>
    </source>
</evidence>
<evidence type="ECO:0000313" key="9">
    <source>
        <dbReference type="Proteomes" id="UP000717696"/>
    </source>
</evidence>
<dbReference type="GO" id="GO:0006351">
    <property type="term" value="P:DNA-templated transcription"/>
    <property type="evidence" value="ECO:0007669"/>
    <property type="project" value="InterPro"/>
</dbReference>
<organism evidence="8 9">
    <name type="scientific">Dactylonectria estremocensis</name>
    <dbReference type="NCBI Taxonomy" id="1079267"/>
    <lineage>
        <taxon>Eukaryota</taxon>
        <taxon>Fungi</taxon>
        <taxon>Dikarya</taxon>
        <taxon>Ascomycota</taxon>
        <taxon>Pezizomycotina</taxon>
        <taxon>Sordariomycetes</taxon>
        <taxon>Hypocreomycetidae</taxon>
        <taxon>Hypocreales</taxon>
        <taxon>Nectriaceae</taxon>
        <taxon>Dactylonectria</taxon>
    </lineage>
</organism>
<sequence>MFKFVSDNVGGLGAKRKLTQRSCDSCKKRHKRCSHAERSTPSQPANVSPEKSLLDNDPDEARGPQILGQNTTSMPQQVNVLEGEQQSEELVISEDAYLRFIGDLSPEASFLSNGGQDDSNRGSRLADVGVWLGQRPENHEHSGTGDASTVGNRPGVSAIQRSGLVGIQGLSPYLRKECMSVLPTDNEFGGMSDLYYTKFDPMFPILNGEVLEKHNIMEAVALKQCICLVAALDPRLKEHLRLPQTESLLSQIEFRACIAAAVKQSLDLGFIQDKMVLLQVCVLMAFYVDKPRCSDVSTYYAAQVVHHAQTLGLHLGWPGDSSKSARYRRVFWCVWVLDRLNAATNGRPVLIHGRDMDKRVMESISTQCPAFRLLIRITQFLDDVISKYRPHADTELHPSSDDHQTFEHFVEETESITIGTPLLASLEMFYLGVVILRDRPKARQGQDQRTPSSAIQIFSAASIAEIASGDFKSSITIWPIVPYVVSLATSVAYKSLRNNTIPYKRKKAYALFHKSCDILGGLSKFFLSARAMAQLALDTMQEVERVATGRKANVIHDKGMASQSRDAHSTDRISLLDDAGTSDSASLLNQQQNNPQDLRQVDYSSTIDTALFSQDAGTITDFANDVGMFSEFDSNFDLNRMDEFFTTALDPTIPLPFEDWVDMPQ</sequence>
<dbReference type="GO" id="GO:0000981">
    <property type="term" value="F:DNA-binding transcription factor activity, RNA polymerase II-specific"/>
    <property type="evidence" value="ECO:0007669"/>
    <property type="project" value="InterPro"/>
</dbReference>
<evidence type="ECO:0000256" key="4">
    <source>
        <dbReference type="ARBA" id="ARBA00023163"/>
    </source>
</evidence>
<evidence type="ECO:0000256" key="5">
    <source>
        <dbReference type="ARBA" id="ARBA00023242"/>
    </source>
</evidence>
<evidence type="ECO:0000313" key="8">
    <source>
        <dbReference type="EMBL" id="KAH7133067.1"/>
    </source>
</evidence>
<dbReference type="EMBL" id="JAGMUU010000018">
    <property type="protein sequence ID" value="KAH7133067.1"/>
    <property type="molecule type" value="Genomic_DNA"/>
</dbReference>
<evidence type="ECO:0000256" key="2">
    <source>
        <dbReference type="ARBA" id="ARBA00023015"/>
    </source>
</evidence>
<keyword evidence="4" id="KW-0804">Transcription</keyword>
<name>A0A9P9ITQ2_9HYPO</name>
<dbReference type="GO" id="GO:0003677">
    <property type="term" value="F:DNA binding"/>
    <property type="evidence" value="ECO:0007669"/>
    <property type="project" value="UniProtKB-KW"/>
</dbReference>
<feature type="region of interest" description="Disordered" evidence="6">
    <location>
        <begin position="29"/>
        <end position="72"/>
    </location>
</feature>
<accession>A0A9P9ITQ2</accession>
<dbReference type="InterPro" id="IPR052073">
    <property type="entry name" value="Amide_Lactam_Regulators"/>
</dbReference>
<keyword evidence="3" id="KW-0238">DNA-binding</keyword>
<dbReference type="AlphaFoldDB" id="A0A9P9ITQ2"/>
<dbReference type="Proteomes" id="UP000717696">
    <property type="component" value="Unassembled WGS sequence"/>
</dbReference>